<evidence type="ECO:0000259" key="4">
    <source>
        <dbReference type="Pfam" id="PF00675"/>
    </source>
</evidence>
<evidence type="ECO:0000256" key="3">
    <source>
        <dbReference type="RuleBase" id="RU004447"/>
    </source>
</evidence>
<dbReference type="GO" id="GO:0004222">
    <property type="term" value="F:metalloendopeptidase activity"/>
    <property type="evidence" value="ECO:0007669"/>
    <property type="project" value="InterPro"/>
</dbReference>
<keyword evidence="6" id="KW-0645">Protease</keyword>
<dbReference type="PANTHER" id="PTHR11851:SF49">
    <property type="entry name" value="MITOCHONDRIAL-PROCESSING PEPTIDASE SUBUNIT ALPHA"/>
    <property type="match status" value="1"/>
</dbReference>
<feature type="domain" description="Peptidase M16 N-terminal" evidence="4">
    <location>
        <begin position="22"/>
        <end position="159"/>
    </location>
</feature>
<feature type="domain" description="Peptidase M16 C-terminal" evidence="5">
    <location>
        <begin position="167"/>
        <end position="343"/>
    </location>
</feature>
<dbReference type="GO" id="GO:0046872">
    <property type="term" value="F:metal ion binding"/>
    <property type="evidence" value="ECO:0007669"/>
    <property type="project" value="InterPro"/>
</dbReference>
<sequence length="408" mass="46479">MLAYFSTVLSNGLRIIALPSESPVSYCGFAVNAGTRDEEAEQFGLAHFVEHTLFKGTKKRKAWHILNRMEVVGGELNAYTTKEETFLYSICLSEDIERAMELLSDLIFNSQFPKTEIEKEREVVLDEINSYEDNPSELIFDAFENLVFKNHEIGHSILGNEQSVNTFTADSCRLFTDTFYYPENMIFFFSGKTSGEKILRLANKYFLEIHSKRLKAKERISPSVIVPVQENVEKDLHQAHVMIGGRGYGLHDKKRIGLYLLNNILGGPGMNSRLNLSLRERHGLVYAVESSVTSYSDTGLFCIYFGCDHASINKCIQLTHKELKKMCENELSASQFHSAVKQLKGQMGVTSDHKENIALSMGKSFLHFNKYESLPEVYNRIDALTSKQLLEIANEVMNENQLFRLIFE</sequence>
<dbReference type="InterPro" id="IPR050361">
    <property type="entry name" value="MPP/UQCRC_Complex"/>
</dbReference>
<dbReference type="Proteomes" id="UP000324575">
    <property type="component" value="Unassembled WGS sequence"/>
</dbReference>
<comment type="cofactor">
    <cofactor evidence="1">
        <name>Zn(2+)</name>
        <dbReference type="ChEBI" id="CHEBI:29105"/>
    </cofactor>
</comment>
<evidence type="ECO:0000259" key="5">
    <source>
        <dbReference type="Pfam" id="PF05193"/>
    </source>
</evidence>
<dbReference type="Pfam" id="PF05193">
    <property type="entry name" value="Peptidase_M16_C"/>
    <property type="match status" value="1"/>
</dbReference>
<dbReference type="InterPro" id="IPR001431">
    <property type="entry name" value="Pept_M16_Zn_BS"/>
</dbReference>
<dbReference type="InterPro" id="IPR011249">
    <property type="entry name" value="Metalloenz_LuxS/M16"/>
</dbReference>
<evidence type="ECO:0000313" key="6">
    <source>
        <dbReference type="EMBL" id="KAA6302127.1"/>
    </source>
</evidence>
<reference evidence="6 7" key="1">
    <citation type="submission" date="2019-03" db="EMBL/GenBank/DDBJ databases">
        <title>Single cell metagenomics reveals metabolic interactions within the superorganism composed of flagellate Streblomastix strix and complex community of Bacteroidetes bacteria on its surface.</title>
        <authorList>
            <person name="Treitli S.C."/>
            <person name="Kolisko M."/>
            <person name="Husnik F."/>
            <person name="Keeling P."/>
            <person name="Hampl V."/>
        </authorList>
    </citation>
    <scope>NUCLEOTIDE SEQUENCE [LARGE SCALE GENOMIC DNA]</scope>
    <source>
        <strain evidence="6">St1</strain>
    </source>
</reference>
<dbReference type="EC" id="3.4.24.-" evidence="6"/>
<dbReference type="PANTHER" id="PTHR11851">
    <property type="entry name" value="METALLOPROTEASE"/>
    <property type="match status" value="1"/>
</dbReference>
<comment type="similarity">
    <text evidence="2 3">Belongs to the peptidase M16 family.</text>
</comment>
<evidence type="ECO:0000313" key="7">
    <source>
        <dbReference type="Proteomes" id="UP000324575"/>
    </source>
</evidence>
<dbReference type="GO" id="GO:0006508">
    <property type="term" value="P:proteolysis"/>
    <property type="evidence" value="ECO:0007669"/>
    <property type="project" value="UniProtKB-KW"/>
</dbReference>
<dbReference type="EMBL" id="SNRX01000010">
    <property type="protein sequence ID" value="KAA6302127.1"/>
    <property type="molecule type" value="Genomic_DNA"/>
</dbReference>
<dbReference type="InterPro" id="IPR011765">
    <property type="entry name" value="Pept_M16_N"/>
</dbReference>
<dbReference type="AlphaFoldDB" id="A0A5M8P120"/>
<evidence type="ECO:0000256" key="2">
    <source>
        <dbReference type="ARBA" id="ARBA00007261"/>
    </source>
</evidence>
<gene>
    <name evidence="6" type="ORF">EZS26_001728</name>
</gene>
<dbReference type="Gene3D" id="3.30.830.10">
    <property type="entry name" value="Metalloenzyme, LuxS/M16 peptidase-like"/>
    <property type="match status" value="2"/>
</dbReference>
<organism evidence="6 7">
    <name type="scientific">Candidatus Ordinivivax streblomastigis</name>
    <dbReference type="NCBI Taxonomy" id="2540710"/>
    <lineage>
        <taxon>Bacteria</taxon>
        <taxon>Pseudomonadati</taxon>
        <taxon>Bacteroidota</taxon>
        <taxon>Bacteroidia</taxon>
        <taxon>Bacteroidales</taxon>
        <taxon>Candidatus Ordinivivax</taxon>
    </lineage>
</organism>
<dbReference type="Pfam" id="PF00675">
    <property type="entry name" value="Peptidase_M16"/>
    <property type="match status" value="1"/>
</dbReference>
<evidence type="ECO:0000256" key="1">
    <source>
        <dbReference type="ARBA" id="ARBA00001947"/>
    </source>
</evidence>
<keyword evidence="6" id="KW-0378">Hydrolase</keyword>
<comment type="caution">
    <text evidence="6">The sequence shown here is derived from an EMBL/GenBank/DDBJ whole genome shotgun (WGS) entry which is preliminary data.</text>
</comment>
<name>A0A5M8P120_9BACT</name>
<protein>
    <submittedName>
        <fullName evidence="6">Putative zinc protease</fullName>
        <ecNumber evidence="6">3.4.24.-</ecNumber>
    </submittedName>
</protein>
<accession>A0A5M8P120</accession>
<proteinExistence type="inferred from homology"/>
<dbReference type="InterPro" id="IPR007863">
    <property type="entry name" value="Peptidase_M16_C"/>
</dbReference>
<dbReference type="PROSITE" id="PS00143">
    <property type="entry name" value="INSULINASE"/>
    <property type="match status" value="1"/>
</dbReference>
<dbReference type="SUPFAM" id="SSF63411">
    <property type="entry name" value="LuxS/MPP-like metallohydrolase"/>
    <property type="match status" value="2"/>
</dbReference>